<feature type="region of interest" description="Disordered" evidence="1">
    <location>
        <begin position="77"/>
        <end position="105"/>
    </location>
</feature>
<evidence type="ECO:0000313" key="3">
    <source>
        <dbReference type="Proteomes" id="UP000054721"/>
    </source>
</evidence>
<proteinExistence type="predicted"/>
<feature type="compositionally biased region" description="Polar residues" evidence="1">
    <location>
        <begin position="94"/>
        <end position="104"/>
    </location>
</feature>
<feature type="region of interest" description="Disordered" evidence="1">
    <location>
        <begin position="135"/>
        <end position="175"/>
    </location>
</feature>
<protein>
    <submittedName>
        <fullName evidence="2">Uncharacterized protein</fullName>
    </submittedName>
</protein>
<comment type="caution">
    <text evidence="2">The sequence shown here is derived from an EMBL/GenBank/DDBJ whole genome shotgun (WGS) entry which is preliminary data.</text>
</comment>
<organism evidence="2 3">
    <name type="scientific">Trichinella nativa</name>
    <dbReference type="NCBI Taxonomy" id="6335"/>
    <lineage>
        <taxon>Eukaryota</taxon>
        <taxon>Metazoa</taxon>
        <taxon>Ecdysozoa</taxon>
        <taxon>Nematoda</taxon>
        <taxon>Enoplea</taxon>
        <taxon>Dorylaimia</taxon>
        <taxon>Trichinellida</taxon>
        <taxon>Trichinellidae</taxon>
        <taxon>Trichinella</taxon>
    </lineage>
</organism>
<sequence>MFRVPSSLSAMKGDQWVLFHQPDLSNSITTLRLYVDTCREPMWRLGIQHREFFDVFDPLHARLGYVRPAAIEDANIQVTGRQRNSRQDNRNQNLPPLTSRQSRQVKGASRRLRDCVLACAVFVLINQRCASYTENIETPGGTERRRKSFDGQRPRPEKTRRPGSRGIGQQRLRAT</sequence>
<name>A0A0V1LFT3_9BILA</name>
<evidence type="ECO:0000313" key="2">
    <source>
        <dbReference type="EMBL" id="KRZ58388.1"/>
    </source>
</evidence>
<accession>A0A0V1LFT3</accession>
<dbReference type="OrthoDB" id="10534934at2759"/>
<keyword evidence="3" id="KW-1185">Reference proteome</keyword>
<gene>
    <name evidence="2" type="ORF">T02_14748</name>
</gene>
<dbReference type="AlphaFoldDB" id="A0A0V1LFT3"/>
<dbReference type="EMBL" id="JYDW01000058">
    <property type="protein sequence ID" value="KRZ58388.1"/>
    <property type="molecule type" value="Genomic_DNA"/>
</dbReference>
<reference evidence="2 3" key="1">
    <citation type="submission" date="2015-05" db="EMBL/GenBank/DDBJ databases">
        <title>Evolution of Trichinella species and genotypes.</title>
        <authorList>
            <person name="Korhonen P.K."/>
            <person name="Edoardo P."/>
            <person name="Giuseppe L.R."/>
            <person name="Gasser R.B."/>
        </authorList>
    </citation>
    <scope>NUCLEOTIDE SEQUENCE [LARGE SCALE GENOMIC DNA]</scope>
    <source>
        <strain evidence="2">ISS10</strain>
    </source>
</reference>
<feature type="compositionally biased region" description="Basic and acidic residues" evidence="1">
    <location>
        <begin position="148"/>
        <end position="160"/>
    </location>
</feature>
<dbReference type="Proteomes" id="UP000054721">
    <property type="component" value="Unassembled WGS sequence"/>
</dbReference>
<evidence type="ECO:0000256" key="1">
    <source>
        <dbReference type="SAM" id="MobiDB-lite"/>
    </source>
</evidence>